<dbReference type="Proteomes" id="UP001396334">
    <property type="component" value="Unassembled WGS sequence"/>
</dbReference>
<evidence type="ECO:0000256" key="1">
    <source>
        <dbReference type="SAM" id="Phobius"/>
    </source>
</evidence>
<keyword evidence="1" id="KW-0812">Transmembrane</keyword>
<dbReference type="PANTHER" id="PTHR34124">
    <property type="entry name" value="F16B3.27 PROTEIN-RELATED"/>
    <property type="match status" value="1"/>
</dbReference>
<sequence>MATMVLTSIFEGSISVLIWCRTSNFLGYLKSYVSEEDGVLIMKLAGGLWVVVFYLEWVILKRTGGLCQNYALGKKGMGKLHMRI</sequence>
<protein>
    <submittedName>
        <fullName evidence="2">Uncharacterized protein</fullName>
    </submittedName>
</protein>
<dbReference type="EMBL" id="JBBPBN010000059">
    <property type="protein sequence ID" value="KAK8987976.1"/>
    <property type="molecule type" value="Genomic_DNA"/>
</dbReference>
<evidence type="ECO:0000313" key="3">
    <source>
        <dbReference type="Proteomes" id="UP001396334"/>
    </source>
</evidence>
<gene>
    <name evidence="2" type="ORF">V6N11_065580</name>
</gene>
<name>A0ABR2PI78_9ROSI</name>
<feature type="transmembrane region" description="Helical" evidence="1">
    <location>
        <begin position="40"/>
        <end position="60"/>
    </location>
</feature>
<evidence type="ECO:0000313" key="2">
    <source>
        <dbReference type="EMBL" id="KAK8987976.1"/>
    </source>
</evidence>
<reference evidence="2 3" key="1">
    <citation type="journal article" date="2024" name="G3 (Bethesda)">
        <title>Genome assembly of Hibiscus sabdariffa L. provides insights into metabolisms of medicinal natural products.</title>
        <authorList>
            <person name="Kim T."/>
        </authorList>
    </citation>
    <scope>NUCLEOTIDE SEQUENCE [LARGE SCALE GENOMIC DNA]</scope>
    <source>
        <strain evidence="2">TK-2024</strain>
        <tissue evidence="2">Old leaves</tissue>
    </source>
</reference>
<proteinExistence type="predicted"/>
<keyword evidence="1" id="KW-1133">Transmembrane helix</keyword>
<comment type="caution">
    <text evidence="2">The sequence shown here is derived from an EMBL/GenBank/DDBJ whole genome shotgun (WGS) entry which is preliminary data.</text>
</comment>
<accession>A0ABR2PI78</accession>
<keyword evidence="1" id="KW-0472">Membrane</keyword>
<dbReference type="PANTHER" id="PTHR34124:SF14">
    <property type="entry name" value="TRANSMEMBRANE PROTEIN"/>
    <property type="match status" value="1"/>
</dbReference>
<keyword evidence="3" id="KW-1185">Reference proteome</keyword>
<organism evidence="2 3">
    <name type="scientific">Hibiscus sabdariffa</name>
    <name type="common">roselle</name>
    <dbReference type="NCBI Taxonomy" id="183260"/>
    <lineage>
        <taxon>Eukaryota</taxon>
        <taxon>Viridiplantae</taxon>
        <taxon>Streptophyta</taxon>
        <taxon>Embryophyta</taxon>
        <taxon>Tracheophyta</taxon>
        <taxon>Spermatophyta</taxon>
        <taxon>Magnoliopsida</taxon>
        <taxon>eudicotyledons</taxon>
        <taxon>Gunneridae</taxon>
        <taxon>Pentapetalae</taxon>
        <taxon>rosids</taxon>
        <taxon>malvids</taxon>
        <taxon>Malvales</taxon>
        <taxon>Malvaceae</taxon>
        <taxon>Malvoideae</taxon>
        <taxon>Hibiscus</taxon>
    </lineage>
</organism>